<dbReference type="Proteomes" id="UP001214043">
    <property type="component" value="Chromosome"/>
</dbReference>
<keyword evidence="1" id="KW-0472">Membrane</keyword>
<keyword evidence="1" id="KW-1133">Transmembrane helix</keyword>
<gene>
    <name evidence="3" type="ORF">PUV54_03680</name>
</gene>
<keyword evidence="1" id="KW-0812">Transmembrane</keyword>
<proteinExistence type="predicted"/>
<dbReference type="GO" id="GO:0000156">
    <property type="term" value="F:phosphorelay response regulator activity"/>
    <property type="evidence" value="ECO:0007669"/>
    <property type="project" value="InterPro"/>
</dbReference>
<dbReference type="Gene3D" id="2.40.50.1020">
    <property type="entry name" value="LytTr DNA-binding domain"/>
    <property type="match status" value="1"/>
</dbReference>
<reference evidence="3" key="1">
    <citation type="submission" date="2023-02" db="EMBL/GenBank/DDBJ databases">
        <title>Genome sequence of Hyphococcus flavus.</title>
        <authorList>
            <person name="Rong J.-C."/>
            <person name="Zhao Q."/>
            <person name="Yi M."/>
            <person name="Wu J.-Y."/>
        </authorList>
    </citation>
    <scope>NUCLEOTIDE SEQUENCE</scope>
    <source>
        <strain evidence="3">MCCC 1K03223</strain>
    </source>
</reference>
<organism evidence="3 4">
    <name type="scientific">Hyphococcus flavus</name>
    <dbReference type="NCBI Taxonomy" id="1866326"/>
    <lineage>
        <taxon>Bacteria</taxon>
        <taxon>Pseudomonadati</taxon>
        <taxon>Pseudomonadota</taxon>
        <taxon>Alphaproteobacteria</taxon>
        <taxon>Parvularculales</taxon>
        <taxon>Parvularculaceae</taxon>
        <taxon>Hyphococcus</taxon>
    </lineage>
</organism>
<keyword evidence="4" id="KW-1185">Reference proteome</keyword>
<dbReference type="KEGG" id="hfl:PUV54_03680"/>
<evidence type="ECO:0000313" key="4">
    <source>
        <dbReference type="Proteomes" id="UP001214043"/>
    </source>
</evidence>
<dbReference type="InterPro" id="IPR046947">
    <property type="entry name" value="LytR-like"/>
</dbReference>
<sequence length="283" mass="31471">MNTFATFNSVLAQEGNIDRQAWSKFHWLIALAFGSYFAVSNYLQNAVASGGYSSVLFSLVAFVAFFAVYNLFAVILRFAWRLPVISIASDNTRFHVWAIHALFFFAACTIQLSLIAVLTTAARSPDYLTADIITYAKEIFISCTPVWMITYFTAFFALHALPKKQHQPAKPADAQSGLEHRENGVLKHIRSDTILTAEAKGNYVEIVTETSTETVRVTIAKLEALLPETEFIRTHRGFIVRKSLIKAVRRTNSGAYIALLENDAAAAPVSRRRLAAVRLALSD</sequence>
<dbReference type="InterPro" id="IPR007492">
    <property type="entry name" value="LytTR_DNA-bd_dom"/>
</dbReference>
<dbReference type="PROSITE" id="PS50930">
    <property type="entry name" value="HTH_LYTTR"/>
    <property type="match status" value="1"/>
</dbReference>
<dbReference type="EMBL" id="CP118166">
    <property type="protein sequence ID" value="WDI32291.1"/>
    <property type="molecule type" value="Genomic_DNA"/>
</dbReference>
<dbReference type="PANTHER" id="PTHR37299">
    <property type="entry name" value="TRANSCRIPTIONAL REGULATOR-RELATED"/>
    <property type="match status" value="1"/>
</dbReference>
<name>A0AAF0CF97_9PROT</name>
<protein>
    <submittedName>
        <fullName evidence="3">LytTR family DNA-binding domain-containing protein</fullName>
    </submittedName>
</protein>
<feature type="domain" description="HTH LytTR-type" evidence="2">
    <location>
        <begin position="194"/>
        <end position="283"/>
    </location>
</feature>
<dbReference type="SMART" id="SM00850">
    <property type="entry name" value="LytTR"/>
    <property type="match status" value="1"/>
</dbReference>
<dbReference type="RefSeq" id="WP_274494211.1">
    <property type="nucleotide sequence ID" value="NZ_CP118166.1"/>
</dbReference>
<accession>A0AAF0CF97</accession>
<keyword evidence="3" id="KW-0238">DNA-binding</keyword>
<evidence type="ECO:0000256" key="1">
    <source>
        <dbReference type="SAM" id="Phobius"/>
    </source>
</evidence>
<feature type="transmembrane region" description="Helical" evidence="1">
    <location>
        <begin position="25"/>
        <end position="43"/>
    </location>
</feature>
<evidence type="ECO:0000313" key="3">
    <source>
        <dbReference type="EMBL" id="WDI32291.1"/>
    </source>
</evidence>
<dbReference type="Pfam" id="PF04397">
    <property type="entry name" value="LytTR"/>
    <property type="match status" value="1"/>
</dbReference>
<evidence type="ECO:0000259" key="2">
    <source>
        <dbReference type="PROSITE" id="PS50930"/>
    </source>
</evidence>
<dbReference type="GO" id="GO:0003677">
    <property type="term" value="F:DNA binding"/>
    <property type="evidence" value="ECO:0007669"/>
    <property type="project" value="UniProtKB-KW"/>
</dbReference>
<feature type="transmembrane region" description="Helical" evidence="1">
    <location>
        <begin position="55"/>
        <end position="76"/>
    </location>
</feature>
<dbReference type="AlphaFoldDB" id="A0AAF0CF97"/>
<dbReference type="PANTHER" id="PTHR37299:SF1">
    <property type="entry name" value="STAGE 0 SPORULATION PROTEIN A HOMOLOG"/>
    <property type="match status" value="1"/>
</dbReference>
<feature type="transmembrane region" description="Helical" evidence="1">
    <location>
        <begin position="139"/>
        <end position="161"/>
    </location>
</feature>
<feature type="transmembrane region" description="Helical" evidence="1">
    <location>
        <begin position="97"/>
        <end position="119"/>
    </location>
</feature>